<gene>
    <name evidence="7" type="primary">mltG</name>
    <name evidence="8" type="ORF">CLCY_6c01230</name>
</gene>
<evidence type="ECO:0000256" key="4">
    <source>
        <dbReference type="ARBA" id="ARBA00023136"/>
    </source>
</evidence>
<dbReference type="EC" id="4.2.2.29" evidence="7"/>
<name>A0A0J8DBL6_CLOCY</name>
<evidence type="ECO:0000256" key="6">
    <source>
        <dbReference type="ARBA" id="ARBA00023316"/>
    </source>
</evidence>
<evidence type="ECO:0000313" key="9">
    <source>
        <dbReference type="Proteomes" id="UP000036756"/>
    </source>
</evidence>
<dbReference type="Gene3D" id="3.30.1490.480">
    <property type="entry name" value="Endolytic murein transglycosylase"/>
    <property type="match status" value="1"/>
</dbReference>
<keyword evidence="2 7" id="KW-0812">Transmembrane</keyword>
<keyword evidence="4 7" id="KW-0472">Membrane</keyword>
<comment type="catalytic activity">
    <reaction evidence="7">
        <text>a peptidoglycan chain = a peptidoglycan chain with N-acetyl-1,6-anhydromuramyl-[peptide] at the reducing end + a peptidoglycan chain with N-acetylglucosamine at the non-reducing end.</text>
        <dbReference type="EC" id="4.2.2.29"/>
    </reaction>
</comment>
<keyword evidence="3 7" id="KW-1133">Transmembrane helix</keyword>
<comment type="similarity">
    <text evidence="7">Belongs to the transglycosylase MltG family.</text>
</comment>
<dbReference type="CDD" id="cd08010">
    <property type="entry name" value="MltG_like"/>
    <property type="match status" value="1"/>
</dbReference>
<dbReference type="NCBIfam" id="TIGR00247">
    <property type="entry name" value="endolytic transglycosylase MltG"/>
    <property type="match status" value="1"/>
</dbReference>
<evidence type="ECO:0000256" key="2">
    <source>
        <dbReference type="ARBA" id="ARBA00022692"/>
    </source>
</evidence>
<comment type="function">
    <text evidence="7">Functions as a peptidoglycan terminase that cleaves nascent peptidoglycan strands endolytically to terminate their elongation.</text>
</comment>
<dbReference type="HAMAP" id="MF_02065">
    <property type="entry name" value="MltG"/>
    <property type="match status" value="1"/>
</dbReference>
<dbReference type="GO" id="GO:0005886">
    <property type="term" value="C:plasma membrane"/>
    <property type="evidence" value="ECO:0007669"/>
    <property type="project" value="UniProtKB-UniRule"/>
</dbReference>
<keyword evidence="5 7" id="KW-0456">Lyase</keyword>
<comment type="caution">
    <text evidence="8">The sequence shown here is derived from an EMBL/GenBank/DDBJ whole genome shotgun (WGS) entry which is preliminary data.</text>
</comment>
<dbReference type="Proteomes" id="UP000036756">
    <property type="component" value="Unassembled WGS sequence"/>
</dbReference>
<dbReference type="RefSeq" id="WP_048569318.1">
    <property type="nucleotide sequence ID" value="NZ_LFVU01000002.1"/>
</dbReference>
<dbReference type="InterPro" id="IPR003770">
    <property type="entry name" value="MLTG-like"/>
</dbReference>
<evidence type="ECO:0000256" key="3">
    <source>
        <dbReference type="ARBA" id="ARBA00022989"/>
    </source>
</evidence>
<sequence>MRIMNKVIIIFVILTVIVVSGFTYLHSEKFQTINKVDTYIMINEKYSLEDIANQLKEKSVIKSKDEFIKYANLFRLDDNIKKVNIIIERDDSYWELISKLKSGKSDFNSVTIPEGLTFYQIAEKLEYETKVKKEDFLKIKSNEIHSNNLISKNSNNYYELEGFLFPDTYYLPVNASAKNITNLMLNRFKSVFSEKYVNRSKELGLGISEVITIASLIEKEAANDNERSRIAGVIYNRIKKGMPLQIDAAVIYAKTKGKSSMQKVTYDDLKVQSKYNTYLYKGLPPGPIASPGIMSIKAALYPEKHDYLYYVAKDKSGHVFSKTYKEHLINVNKFIKKGNT</sequence>
<dbReference type="GO" id="GO:0008932">
    <property type="term" value="F:lytic endotransglycosylase activity"/>
    <property type="evidence" value="ECO:0007669"/>
    <property type="project" value="UniProtKB-UniRule"/>
</dbReference>
<feature type="site" description="Important for catalytic activity" evidence="7">
    <location>
        <position position="220"/>
    </location>
</feature>
<dbReference type="OrthoDB" id="9814591at2"/>
<accession>A0A0J8DBL6</accession>
<evidence type="ECO:0000256" key="1">
    <source>
        <dbReference type="ARBA" id="ARBA00022475"/>
    </source>
</evidence>
<dbReference type="GO" id="GO:0009252">
    <property type="term" value="P:peptidoglycan biosynthetic process"/>
    <property type="evidence" value="ECO:0007669"/>
    <property type="project" value="UniProtKB-UniRule"/>
</dbReference>
<keyword evidence="9" id="KW-1185">Reference proteome</keyword>
<reference evidence="8 9" key="1">
    <citation type="submission" date="2015-06" db="EMBL/GenBank/DDBJ databases">
        <title>Draft genome sequence of the purine-degrading Clostridium cylindrosporum HC-1 (DSM 605).</title>
        <authorList>
            <person name="Poehlein A."/>
            <person name="Schiel-Bengelsdorf B."/>
            <person name="Bengelsdorf F."/>
            <person name="Daniel R."/>
            <person name="Duerre P."/>
        </authorList>
    </citation>
    <scope>NUCLEOTIDE SEQUENCE [LARGE SCALE GENOMIC DNA]</scope>
    <source>
        <strain evidence="8 9">DSM 605</strain>
    </source>
</reference>
<proteinExistence type="inferred from homology"/>
<dbReference type="PATRIC" id="fig|1121307.3.peg.2256"/>
<dbReference type="PANTHER" id="PTHR30518">
    <property type="entry name" value="ENDOLYTIC MUREIN TRANSGLYCOSYLASE"/>
    <property type="match status" value="1"/>
</dbReference>
<dbReference type="AlphaFoldDB" id="A0A0J8DBL6"/>
<organism evidence="8 9">
    <name type="scientific">Clostridium cylindrosporum DSM 605</name>
    <dbReference type="NCBI Taxonomy" id="1121307"/>
    <lineage>
        <taxon>Bacteria</taxon>
        <taxon>Bacillati</taxon>
        <taxon>Bacillota</taxon>
        <taxon>Clostridia</taxon>
        <taxon>Eubacteriales</taxon>
        <taxon>Clostridiaceae</taxon>
        <taxon>Clostridium</taxon>
    </lineage>
</organism>
<keyword evidence="1 7" id="KW-1003">Cell membrane</keyword>
<dbReference type="EMBL" id="LFVU01000002">
    <property type="protein sequence ID" value="KMT23242.1"/>
    <property type="molecule type" value="Genomic_DNA"/>
</dbReference>
<keyword evidence="6 7" id="KW-0961">Cell wall biogenesis/degradation</keyword>
<dbReference type="Gene3D" id="3.30.160.60">
    <property type="entry name" value="Classic Zinc Finger"/>
    <property type="match status" value="1"/>
</dbReference>
<dbReference type="STRING" id="1121307.CLCY_6c01230"/>
<evidence type="ECO:0000313" key="8">
    <source>
        <dbReference type="EMBL" id="KMT23242.1"/>
    </source>
</evidence>
<dbReference type="Pfam" id="PF02618">
    <property type="entry name" value="YceG"/>
    <property type="match status" value="1"/>
</dbReference>
<evidence type="ECO:0000256" key="5">
    <source>
        <dbReference type="ARBA" id="ARBA00023239"/>
    </source>
</evidence>
<evidence type="ECO:0000256" key="7">
    <source>
        <dbReference type="HAMAP-Rule" id="MF_02065"/>
    </source>
</evidence>
<dbReference type="PANTHER" id="PTHR30518:SF2">
    <property type="entry name" value="ENDOLYTIC MUREIN TRANSGLYCOSYLASE"/>
    <property type="match status" value="1"/>
</dbReference>
<dbReference type="GO" id="GO:0071555">
    <property type="term" value="P:cell wall organization"/>
    <property type="evidence" value="ECO:0007669"/>
    <property type="project" value="UniProtKB-KW"/>
</dbReference>
<protein>
    <recommendedName>
        <fullName evidence="7">Endolytic murein transglycosylase</fullName>
        <ecNumber evidence="7">4.2.2.29</ecNumber>
    </recommendedName>
    <alternativeName>
        <fullName evidence="7">Peptidoglycan lytic transglycosylase</fullName>
    </alternativeName>
    <alternativeName>
        <fullName evidence="7">Peptidoglycan polymerization terminase</fullName>
    </alternativeName>
</protein>